<dbReference type="EMBL" id="WSEK01000004">
    <property type="protein sequence ID" value="MVQ48035.1"/>
    <property type="molecule type" value="Genomic_DNA"/>
</dbReference>
<evidence type="ECO:0000313" key="2">
    <source>
        <dbReference type="EMBL" id="MVQ48035.1"/>
    </source>
</evidence>
<reference evidence="2 3" key="1">
    <citation type="submission" date="2019-12" db="EMBL/GenBank/DDBJ databases">
        <authorList>
            <person name="Huq M.A."/>
        </authorList>
    </citation>
    <scope>NUCLEOTIDE SEQUENCE [LARGE SCALE GENOMIC DNA]</scope>
    <source>
        <strain evidence="2 3">MAH-18</strain>
    </source>
</reference>
<feature type="transmembrane region" description="Helical" evidence="1">
    <location>
        <begin position="168"/>
        <end position="187"/>
    </location>
</feature>
<dbReference type="Proteomes" id="UP000473525">
    <property type="component" value="Unassembled WGS sequence"/>
</dbReference>
<comment type="caution">
    <text evidence="2">The sequence shown here is derived from an EMBL/GenBank/DDBJ whole genome shotgun (WGS) entry which is preliminary data.</text>
</comment>
<protein>
    <submittedName>
        <fullName evidence="2">Uncharacterized protein</fullName>
    </submittedName>
</protein>
<evidence type="ECO:0000313" key="3">
    <source>
        <dbReference type="Proteomes" id="UP000473525"/>
    </source>
</evidence>
<dbReference type="InterPro" id="IPR013324">
    <property type="entry name" value="RNA_pol_sigma_r3/r4-like"/>
</dbReference>
<organism evidence="2 3">
    <name type="scientific">Nocardioides agri</name>
    <dbReference type="NCBI Taxonomy" id="2682843"/>
    <lineage>
        <taxon>Bacteria</taxon>
        <taxon>Bacillati</taxon>
        <taxon>Actinomycetota</taxon>
        <taxon>Actinomycetes</taxon>
        <taxon>Propionibacteriales</taxon>
        <taxon>Nocardioidaceae</taxon>
        <taxon>Nocardioides</taxon>
    </lineage>
</organism>
<keyword evidence="1" id="KW-0812">Transmembrane</keyword>
<proteinExistence type="predicted"/>
<keyword evidence="1" id="KW-0472">Membrane</keyword>
<dbReference type="Gene3D" id="1.20.140.160">
    <property type="match status" value="1"/>
</dbReference>
<dbReference type="InterPro" id="IPR011044">
    <property type="entry name" value="Quino_amine_DH_bsu"/>
</dbReference>
<keyword evidence="3" id="KW-1185">Reference proteome</keyword>
<dbReference type="SUPFAM" id="SSF88659">
    <property type="entry name" value="Sigma3 and sigma4 domains of RNA polymerase sigma factors"/>
    <property type="match status" value="1"/>
</dbReference>
<gene>
    <name evidence="2" type="ORF">GON03_02505</name>
</gene>
<dbReference type="RefSeq" id="WP_157340130.1">
    <property type="nucleotide sequence ID" value="NZ_WSEK01000004.1"/>
</dbReference>
<dbReference type="SUPFAM" id="SSF50969">
    <property type="entry name" value="YVTN repeat-like/Quinoprotein amine dehydrogenase"/>
    <property type="match status" value="1"/>
</dbReference>
<sequence length="479" mass="51017">MASDDADFAAYLAARWSTLVRTLVLLGHDRPGAEASARQGLARCRADWERVRSSEDVDAYVFGVVLERRPPLVARTLSAVSDEDTALLQEVDERLQGMPHDERERLVLAAVAGLSAAQVADVLDVPDRTVPPGAAEVRQAAELIAVPAAPVEDVLADARSRHRRHVRVLAVGVAAALVLGGVAAVLARDAQEEQLPPAKVTRSPNPVDVAWYADGVLHLDLVKVQVPPLTDLSELNGGAVYADTDGTVAFVAADGKRRRLGTKEPGSPLVASADEGWAAWTEPGGSRLVVYDVSKDEEIFTYPGDEEIRPVAIDLGFVYFDTPDASYVWNPGPGAPEALDQAGLADVESATQVFQVGGEIEMEQGIFSVAFHRPGIGALLSPGGTFVLSRSDDGEPGTPYRPLLYDARSGRKMPIGLQPGERVLDATFGDNYSAVYLVAPEAGAGPDDLLVLRTCELDAEQCSDVTPVSQSDERPLLAH</sequence>
<accession>A0A6L6XR22</accession>
<name>A0A6L6XR22_9ACTN</name>
<dbReference type="AlphaFoldDB" id="A0A6L6XR22"/>
<evidence type="ECO:0000256" key="1">
    <source>
        <dbReference type="SAM" id="Phobius"/>
    </source>
</evidence>
<keyword evidence="1" id="KW-1133">Transmembrane helix</keyword>